<evidence type="ECO:0000256" key="2">
    <source>
        <dbReference type="ARBA" id="ARBA00022692"/>
    </source>
</evidence>
<keyword evidence="9" id="KW-1185">Reference proteome</keyword>
<keyword evidence="2 6" id="KW-0812">Transmembrane</keyword>
<dbReference type="Pfam" id="PF00083">
    <property type="entry name" value="Sugar_tr"/>
    <property type="match status" value="1"/>
</dbReference>
<dbReference type="AlphaFoldDB" id="A0A1D1UHN4"/>
<dbReference type="GO" id="GO:0016020">
    <property type="term" value="C:membrane"/>
    <property type="evidence" value="ECO:0007669"/>
    <property type="project" value="UniProtKB-SubCell"/>
</dbReference>
<dbReference type="InterPro" id="IPR036259">
    <property type="entry name" value="MFS_trans_sf"/>
</dbReference>
<dbReference type="EMBL" id="BDGG01000001">
    <property type="protein sequence ID" value="GAU87895.1"/>
    <property type="molecule type" value="Genomic_DNA"/>
</dbReference>
<evidence type="ECO:0000256" key="1">
    <source>
        <dbReference type="ARBA" id="ARBA00004141"/>
    </source>
</evidence>
<feature type="transmembrane region" description="Helical" evidence="6">
    <location>
        <begin position="368"/>
        <end position="387"/>
    </location>
</feature>
<protein>
    <recommendedName>
        <fullName evidence="7">Major facilitator superfamily (MFS) profile domain-containing protein</fullName>
    </recommendedName>
</protein>
<comment type="caution">
    <text evidence="8">The sequence shown here is derived from an EMBL/GenBank/DDBJ whole genome shotgun (WGS) entry which is preliminary data.</text>
</comment>
<evidence type="ECO:0000259" key="7">
    <source>
        <dbReference type="PROSITE" id="PS50850"/>
    </source>
</evidence>
<dbReference type="PANTHER" id="PTHR24064">
    <property type="entry name" value="SOLUTE CARRIER FAMILY 22 MEMBER"/>
    <property type="match status" value="1"/>
</dbReference>
<dbReference type="SUPFAM" id="SSF103473">
    <property type="entry name" value="MFS general substrate transporter"/>
    <property type="match status" value="1"/>
</dbReference>
<dbReference type="Gene3D" id="1.20.1250.20">
    <property type="entry name" value="MFS general substrate transporter like domains"/>
    <property type="match status" value="1"/>
</dbReference>
<feature type="transmembrane region" description="Helical" evidence="6">
    <location>
        <begin position="447"/>
        <end position="467"/>
    </location>
</feature>
<sequence>MEKSEKMEMLPVPDDEAPPPPPPKVTFDDILATVGNFGIYQKLVVFLVILPMVLPSGFLSMSSVFFGATPHDFTCNVPNVTSNFSGLPQYVSKLDWEKEVKVCHMYMLEEANSTLPSDWFNATGLYKQEACDYGHNFSDLAYQSTVVTEYDLVCEDRIKGTLTFTMFTVGGVIGPLISGYLADRFGRRTSFFLCIAFQSVFAIATYFSPGYIWFYFFRMMVGMTSSATFTVPFVLLLEITGPQHRALFSVLSSVTYTIGSLIFLGIAFLIRDWRKLALATSLTALGLYCSLCWFFPESPRWLLSRRRLKELEVYLRNVARVNRIELTPQFDKDLPLMLQRIDLNENSRRKNHSVLDLFRTPNMRKKTLILIFLNICNKGVSMGLNYYAPLFSTTPHRRAFLNSVVEFIPYIFAKSMFNRLGRRLSLFLGLSVGAICCLSTYAVPKDFANVTLVLTLVAKFCITFTYLGGKLFEDETFPTVVRGEGHSLVSVLSSSVSCGVPFIVDLGHNFTILPLLIFGSLCFVAASSLIFLPETANFRLPQTLSDGESFGKNMTWKDRLRLLPLKPAESTPVVNGTVEEREELTAPKANVNEVTAKEVLA</sequence>
<accession>A0A1D1UHN4</accession>
<dbReference type="InterPro" id="IPR020846">
    <property type="entry name" value="MFS_dom"/>
</dbReference>
<dbReference type="PROSITE" id="PS50850">
    <property type="entry name" value="MFS"/>
    <property type="match status" value="1"/>
</dbReference>
<evidence type="ECO:0000256" key="3">
    <source>
        <dbReference type="ARBA" id="ARBA00022989"/>
    </source>
</evidence>
<evidence type="ECO:0000256" key="4">
    <source>
        <dbReference type="ARBA" id="ARBA00023136"/>
    </source>
</evidence>
<organism evidence="8 9">
    <name type="scientific">Ramazzottius varieornatus</name>
    <name type="common">Water bear</name>
    <name type="synonym">Tardigrade</name>
    <dbReference type="NCBI Taxonomy" id="947166"/>
    <lineage>
        <taxon>Eukaryota</taxon>
        <taxon>Metazoa</taxon>
        <taxon>Ecdysozoa</taxon>
        <taxon>Tardigrada</taxon>
        <taxon>Eutardigrada</taxon>
        <taxon>Parachela</taxon>
        <taxon>Hypsibioidea</taxon>
        <taxon>Ramazzottiidae</taxon>
        <taxon>Ramazzottius</taxon>
    </lineage>
</organism>
<evidence type="ECO:0000313" key="9">
    <source>
        <dbReference type="Proteomes" id="UP000186922"/>
    </source>
</evidence>
<feature type="domain" description="Major facilitator superfamily (MFS) profile" evidence="7">
    <location>
        <begin position="107"/>
        <end position="537"/>
    </location>
</feature>
<feature type="transmembrane region" description="Helical" evidence="6">
    <location>
        <begin position="43"/>
        <end position="68"/>
    </location>
</feature>
<feature type="transmembrane region" description="Helical" evidence="6">
    <location>
        <begin position="189"/>
        <end position="207"/>
    </location>
</feature>
<evidence type="ECO:0000313" key="8">
    <source>
        <dbReference type="EMBL" id="GAU87895.1"/>
    </source>
</evidence>
<feature type="transmembrane region" description="Helical" evidence="6">
    <location>
        <begin position="247"/>
        <end position="270"/>
    </location>
</feature>
<keyword evidence="4 6" id="KW-0472">Membrane</keyword>
<comment type="subcellular location">
    <subcellularLocation>
        <location evidence="1">Membrane</location>
        <topology evidence="1">Multi-pass membrane protein</topology>
    </subcellularLocation>
</comment>
<feature type="transmembrane region" description="Helical" evidence="6">
    <location>
        <begin position="213"/>
        <end position="235"/>
    </location>
</feature>
<evidence type="ECO:0000256" key="5">
    <source>
        <dbReference type="SAM" id="MobiDB-lite"/>
    </source>
</evidence>
<gene>
    <name evidence="8" type="primary">RvY_00683-1</name>
    <name evidence="8" type="synonym">RvY_00683.1</name>
    <name evidence="8" type="ORF">RvY_00683</name>
</gene>
<dbReference type="STRING" id="947166.A0A1D1UHN4"/>
<evidence type="ECO:0000256" key="6">
    <source>
        <dbReference type="SAM" id="Phobius"/>
    </source>
</evidence>
<feature type="transmembrane region" description="Helical" evidence="6">
    <location>
        <begin position="162"/>
        <end position="182"/>
    </location>
</feature>
<proteinExistence type="predicted"/>
<dbReference type="Proteomes" id="UP000186922">
    <property type="component" value="Unassembled WGS sequence"/>
</dbReference>
<dbReference type="InterPro" id="IPR005828">
    <property type="entry name" value="MFS_sugar_transport-like"/>
</dbReference>
<reference evidence="8 9" key="1">
    <citation type="journal article" date="2016" name="Nat. Commun.">
        <title>Extremotolerant tardigrade genome and improved radiotolerance of human cultured cells by tardigrade-unique protein.</title>
        <authorList>
            <person name="Hashimoto T."/>
            <person name="Horikawa D.D."/>
            <person name="Saito Y."/>
            <person name="Kuwahara H."/>
            <person name="Kozuka-Hata H."/>
            <person name="Shin-I T."/>
            <person name="Minakuchi Y."/>
            <person name="Ohishi K."/>
            <person name="Motoyama A."/>
            <person name="Aizu T."/>
            <person name="Enomoto A."/>
            <person name="Kondo K."/>
            <person name="Tanaka S."/>
            <person name="Hara Y."/>
            <person name="Koshikawa S."/>
            <person name="Sagara H."/>
            <person name="Miura T."/>
            <person name="Yokobori S."/>
            <person name="Miyagawa K."/>
            <person name="Suzuki Y."/>
            <person name="Kubo T."/>
            <person name="Oyama M."/>
            <person name="Kohara Y."/>
            <person name="Fujiyama A."/>
            <person name="Arakawa K."/>
            <person name="Katayama T."/>
            <person name="Toyoda A."/>
            <person name="Kunieda T."/>
        </authorList>
    </citation>
    <scope>NUCLEOTIDE SEQUENCE [LARGE SCALE GENOMIC DNA]</scope>
    <source>
        <strain evidence="8 9">YOKOZUNA-1</strain>
    </source>
</reference>
<feature type="transmembrane region" description="Helical" evidence="6">
    <location>
        <begin position="510"/>
        <end position="532"/>
    </location>
</feature>
<feature type="transmembrane region" description="Helical" evidence="6">
    <location>
        <begin position="424"/>
        <end position="441"/>
    </location>
</feature>
<dbReference type="OrthoDB" id="3936150at2759"/>
<keyword evidence="3 6" id="KW-1133">Transmembrane helix</keyword>
<feature type="transmembrane region" description="Helical" evidence="6">
    <location>
        <begin position="276"/>
        <end position="296"/>
    </location>
</feature>
<name>A0A1D1UHN4_RAMVA</name>
<feature type="region of interest" description="Disordered" evidence="5">
    <location>
        <begin position="1"/>
        <end position="22"/>
    </location>
</feature>
<dbReference type="GO" id="GO:0022857">
    <property type="term" value="F:transmembrane transporter activity"/>
    <property type="evidence" value="ECO:0007669"/>
    <property type="project" value="InterPro"/>
</dbReference>